<accession>G8WTB0</accession>
<dbReference type="AlphaFoldDB" id="G8WTB0"/>
<evidence type="ECO:0000313" key="2">
    <source>
        <dbReference type="Proteomes" id="UP000007842"/>
    </source>
</evidence>
<sequence>MCRVHVDGSREPARTYCEGWCAAYGLALAELRALPVEDGDD</sequence>
<dbReference type="EMBL" id="CP003219">
    <property type="protein sequence ID" value="AEW92993.1"/>
    <property type="molecule type" value="Genomic_DNA"/>
</dbReference>
<reference evidence="2" key="1">
    <citation type="submission" date="2011-12" db="EMBL/GenBank/DDBJ databases">
        <title>Complete genome sequence of Streptomyces cattleya strain DSM 46488.</title>
        <authorList>
            <person name="Ou H.-Y."/>
            <person name="Li P."/>
            <person name="Zhao C."/>
            <person name="O'Hagan D."/>
            <person name="Deng Z."/>
        </authorList>
    </citation>
    <scope>NUCLEOTIDE SEQUENCE [LARGE SCALE GENOMIC DNA]</scope>
    <source>
        <strain evidence="2">ATCC 35852 / DSM 46488 / JCM 4925 / NBRC 14057 / NRRL 8057</strain>
    </source>
</reference>
<dbReference type="PATRIC" id="fig|1003195.29.peg.622"/>
<proteinExistence type="predicted"/>
<dbReference type="KEGG" id="scy:SCATT_06220"/>
<gene>
    <name evidence="1" type="ordered locus">SCATT_06220</name>
</gene>
<keyword evidence="2" id="KW-1185">Reference proteome</keyword>
<dbReference type="STRING" id="1003195.SCATT_06220"/>
<protein>
    <submittedName>
        <fullName evidence="1">Uncharacterized protein</fullName>
    </submittedName>
</protein>
<dbReference type="Proteomes" id="UP000007842">
    <property type="component" value="Chromosome"/>
</dbReference>
<dbReference type="HOGENOM" id="CLU_3277124_0_0_11"/>
<organism evidence="1 2">
    <name type="scientific">Streptantibioticus cattleyicolor (strain ATCC 35852 / DSM 46488 / JCM 4925 / NBRC 14057 / NRRL 8057)</name>
    <name type="common">Streptomyces cattleya</name>
    <dbReference type="NCBI Taxonomy" id="1003195"/>
    <lineage>
        <taxon>Bacteria</taxon>
        <taxon>Bacillati</taxon>
        <taxon>Actinomycetota</taxon>
        <taxon>Actinomycetes</taxon>
        <taxon>Kitasatosporales</taxon>
        <taxon>Streptomycetaceae</taxon>
        <taxon>Streptantibioticus</taxon>
    </lineage>
</organism>
<evidence type="ECO:0000313" key="1">
    <source>
        <dbReference type="EMBL" id="AEW92993.1"/>
    </source>
</evidence>
<name>G8WTB0_STREN</name>